<organism evidence="9 10">
    <name type="scientific">Niastella koreensis</name>
    <dbReference type="NCBI Taxonomy" id="354356"/>
    <lineage>
        <taxon>Bacteria</taxon>
        <taxon>Pseudomonadati</taxon>
        <taxon>Bacteroidota</taxon>
        <taxon>Chitinophagia</taxon>
        <taxon>Chitinophagales</taxon>
        <taxon>Chitinophagaceae</taxon>
        <taxon>Niastella</taxon>
    </lineage>
</organism>
<sequence>MCGIAGILTNQSGLLSVQRLVKMTEALAHRGPDGDGHWINDNHTTGFGHRRLSIIDLSPAGAQPMHYLGRYTIIHNGEIYNYLEVRDALLKKGYQFHSQSDTEVIMAAYDCYRSNCLQYFDGMFAFAIWDEQEQTLFAARDRFGEKPFYYYLDDNQFVFASEMKALWAAGIEKQINEKMFFNYFTLGYTQNPATAEETFYTGINKLPARSFIEYHVPKRRLTRSLYWNIDVDYTEEAITDEQAIRQFNSLFTRSVQRRLRSDVPVGTSLSGGLDSSCVLATIQTTAPRQYNTFSAVFPGFKQDESGWIKKVAAHFTTHNHAVQPNADRVIHDFEKICYHQEEPFQSASIMAQYYVYELARQHGVTVLLDGQGADEILAGYHKYYHWYWQQLFRDNKNTLHHELTHARSLGINEPWGLKNKLAAAMPTYAGWYLRRQRARQQLRLHDLSNSFVDEYGESYYDIAHFDELNNILYYNTFVNGLEELLRYADRNAMAHGIEVRLPFLSHELVQLLFAIPARFKMRDGYTKWLLCKSMEDKLPAGLAWRTDKIGFEPPQQQWMQEARLQEYIHESKRILVKQGMLKAQALDKKIQPQEAHAADNYDWRYLVAGQLLR</sequence>
<dbReference type="CDD" id="cd01991">
    <property type="entry name" value="Asn_synthase_B_C"/>
    <property type="match status" value="1"/>
</dbReference>
<dbReference type="NCBIfam" id="TIGR01536">
    <property type="entry name" value="asn_synth_AEB"/>
    <property type="match status" value="1"/>
</dbReference>
<keyword evidence="5" id="KW-0067">ATP-binding</keyword>
<protein>
    <recommendedName>
        <fullName evidence="3">asparagine synthase (glutamine-hydrolyzing)</fullName>
        <ecNumber evidence="3">6.3.5.4</ecNumber>
    </recommendedName>
</protein>
<dbReference type="SUPFAM" id="SSF56235">
    <property type="entry name" value="N-terminal nucleophile aminohydrolases (Ntn hydrolases)"/>
    <property type="match status" value="1"/>
</dbReference>
<dbReference type="SUPFAM" id="SSF52402">
    <property type="entry name" value="Adenine nucleotide alpha hydrolases-like"/>
    <property type="match status" value="1"/>
</dbReference>
<keyword evidence="4" id="KW-0547">Nucleotide-binding</keyword>
<dbReference type="EC" id="6.3.5.4" evidence="3"/>
<dbReference type="InterPro" id="IPR014729">
    <property type="entry name" value="Rossmann-like_a/b/a_fold"/>
</dbReference>
<gene>
    <name evidence="9" type="ORF">A4D02_02105</name>
</gene>
<dbReference type="CDD" id="cd00712">
    <property type="entry name" value="AsnB"/>
    <property type="match status" value="1"/>
</dbReference>
<keyword evidence="10" id="KW-1185">Reference proteome</keyword>
<reference evidence="9 10" key="1">
    <citation type="submission" date="2016-04" db="EMBL/GenBank/DDBJ databases">
        <authorList>
            <person name="Chen L."/>
            <person name="Zhuang W."/>
            <person name="Wang G."/>
        </authorList>
    </citation>
    <scope>NUCLEOTIDE SEQUENCE [LARGE SCALE GENOMIC DNA]</scope>
    <source>
        <strain evidence="10">GR20</strain>
    </source>
</reference>
<dbReference type="Gene3D" id="3.40.50.620">
    <property type="entry name" value="HUPs"/>
    <property type="match status" value="1"/>
</dbReference>
<dbReference type="Pfam" id="PF00733">
    <property type="entry name" value="Asn_synthase"/>
    <property type="match status" value="1"/>
</dbReference>
<dbReference type="PANTHER" id="PTHR43284:SF1">
    <property type="entry name" value="ASPARAGINE SYNTHETASE"/>
    <property type="match status" value="1"/>
</dbReference>
<dbReference type="RefSeq" id="WP_081195798.1">
    <property type="nucleotide sequence ID" value="NZ_LWBO01000001.1"/>
</dbReference>
<comment type="caution">
    <text evidence="9">The sequence shown here is derived from an EMBL/GenBank/DDBJ whole genome shotgun (WGS) entry which is preliminary data.</text>
</comment>
<comment type="pathway">
    <text evidence="1">Amino-acid biosynthesis; L-asparagine biosynthesis; L-asparagine from L-aspartate (L-Gln route): step 1/1.</text>
</comment>
<evidence type="ECO:0000313" key="10">
    <source>
        <dbReference type="Proteomes" id="UP000192277"/>
    </source>
</evidence>
<dbReference type="PIRSF" id="PIRSF001589">
    <property type="entry name" value="Asn_synthetase_glu-h"/>
    <property type="match status" value="1"/>
</dbReference>
<evidence type="ECO:0000256" key="5">
    <source>
        <dbReference type="ARBA" id="ARBA00022840"/>
    </source>
</evidence>
<dbReference type="PROSITE" id="PS51278">
    <property type="entry name" value="GATASE_TYPE_2"/>
    <property type="match status" value="1"/>
</dbReference>
<comment type="catalytic activity">
    <reaction evidence="7">
        <text>L-aspartate + L-glutamine + ATP + H2O = L-asparagine + L-glutamate + AMP + diphosphate + H(+)</text>
        <dbReference type="Rhea" id="RHEA:12228"/>
        <dbReference type="ChEBI" id="CHEBI:15377"/>
        <dbReference type="ChEBI" id="CHEBI:15378"/>
        <dbReference type="ChEBI" id="CHEBI:29985"/>
        <dbReference type="ChEBI" id="CHEBI:29991"/>
        <dbReference type="ChEBI" id="CHEBI:30616"/>
        <dbReference type="ChEBI" id="CHEBI:33019"/>
        <dbReference type="ChEBI" id="CHEBI:58048"/>
        <dbReference type="ChEBI" id="CHEBI:58359"/>
        <dbReference type="ChEBI" id="CHEBI:456215"/>
        <dbReference type="EC" id="6.3.5.4"/>
    </reaction>
</comment>
<evidence type="ECO:0000256" key="7">
    <source>
        <dbReference type="ARBA" id="ARBA00048741"/>
    </source>
</evidence>
<dbReference type="InterPro" id="IPR029055">
    <property type="entry name" value="Ntn_hydrolases_N"/>
</dbReference>
<evidence type="ECO:0000256" key="1">
    <source>
        <dbReference type="ARBA" id="ARBA00005187"/>
    </source>
</evidence>
<evidence type="ECO:0000259" key="8">
    <source>
        <dbReference type="PROSITE" id="PS51278"/>
    </source>
</evidence>
<evidence type="ECO:0000256" key="6">
    <source>
        <dbReference type="ARBA" id="ARBA00022962"/>
    </source>
</evidence>
<feature type="domain" description="Glutamine amidotransferase type-2" evidence="8">
    <location>
        <begin position="2"/>
        <end position="217"/>
    </location>
</feature>
<accession>A0ABX3P588</accession>
<dbReference type="InterPro" id="IPR006426">
    <property type="entry name" value="Asn_synth_AEB"/>
</dbReference>
<keyword evidence="6" id="KW-0315">Glutamine amidotransferase</keyword>
<evidence type="ECO:0000256" key="4">
    <source>
        <dbReference type="ARBA" id="ARBA00022741"/>
    </source>
</evidence>
<evidence type="ECO:0000313" key="9">
    <source>
        <dbReference type="EMBL" id="OQP55134.1"/>
    </source>
</evidence>
<dbReference type="InterPro" id="IPR017932">
    <property type="entry name" value="GATase_2_dom"/>
</dbReference>
<dbReference type="Gene3D" id="3.60.20.10">
    <property type="entry name" value="Glutamine Phosphoribosylpyrophosphate, subunit 1, domain 1"/>
    <property type="match status" value="1"/>
</dbReference>
<dbReference type="InterPro" id="IPR033738">
    <property type="entry name" value="AsnB_N"/>
</dbReference>
<comment type="similarity">
    <text evidence="2">Belongs to the asparagine synthetase family.</text>
</comment>
<dbReference type="Proteomes" id="UP000192277">
    <property type="component" value="Unassembled WGS sequence"/>
</dbReference>
<evidence type="ECO:0000256" key="3">
    <source>
        <dbReference type="ARBA" id="ARBA00012737"/>
    </source>
</evidence>
<evidence type="ECO:0000256" key="2">
    <source>
        <dbReference type="ARBA" id="ARBA00005752"/>
    </source>
</evidence>
<dbReference type="InterPro" id="IPR051786">
    <property type="entry name" value="ASN_synthetase/amidase"/>
</dbReference>
<dbReference type="Pfam" id="PF13537">
    <property type="entry name" value="GATase_7"/>
    <property type="match status" value="1"/>
</dbReference>
<dbReference type="EMBL" id="LWBO01000001">
    <property type="protein sequence ID" value="OQP55134.1"/>
    <property type="molecule type" value="Genomic_DNA"/>
</dbReference>
<proteinExistence type="inferred from homology"/>
<dbReference type="InterPro" id="IPR001962">
    <property type="entry name" value="Asn_synthase"/>
</dbReference>
<name>A0ABX3P588_9BACT</name>
<dbReference type="PANTHER" id="PTHR43284">
    <property type="entry name" value="ASPARAGINE SYNTHETASE (GLUTAMINE-HYDROLYZING)"/>
    <property type="match status" value="1"/>
</dbReference>